<keyword evidence="5" id="KW-1185">Reference proteome</keyword>
<dbReference type="EMBL" id="BONV01000010">
    <property type="protein sequence ID" value="GIG79671.1"/>
    <property type="molecule type" value="Genomic_DNA"/>
</dbReference>
<evidence type="ECO:0000259" key="3">
    <source>
        <dbReference type="Pfam" id="PF01478"/>
    </source>
</evidence>
<feature type="transmembrane region" description="Helical" evidence="2">
    <location>
        <begin position="160"/>
        <end position="186"/>
    </location>
</feature>
<feature type="transmembrane region" description="Helical" evidence="2">
    <location>
        <begin position="131"/>
        <end position="148"/>
    </location>
</feature>
<keyword evidence="2" id="KW-1133">Transmembrane helix</keyword>
<dbReference type="Pfam" id="PF01478">
    <property type="entry name" value="Peptidase_A24"/>
    <property type="match status" value="1"/>
</dbReference>
<dbReference type="Gene3D" id="1.20.120.1220">
    <property type="match status" value="1"/>
</dbReference>
<reference evidence="4 5" key="1">
    <citation type="submission" date="2021-01" db="EMBL/GenBank/DDBJ databases">
        <title>Whole genome shotgun sequence of Planotetraspora kaengkrachanensis NBRC 104272.</title>
        <authorList>
            <person name="Komaki H."/>
            <person name="Tamura T."/>
        </authorList>
    </citation>
    <scope>NUCLEOTIDE SEQUENCE [LARGE SCALE GENOMIC DNA]</scope>
    <source>
        <strain evidence="4 5">NBRC 104272</strain>
    </source>
</reference>
<evidence type="ECO:0000313" key="5">
    <source>
        <dbReference type="Proteomes" id="UP000630097"/>
    </source>
</evidence>
<dbReference type="GO" id="GO:0004190">
    <property type="term" value="F:aspartic-type endopeptidase activity"/>
    <property type="evidence" value="ECO:0007669"/>
    <property type="project" value="InterPro"/>
</dbReference>
<evidence type="ECO:0000313" key="4">
    <source>
        <dbReference type="EMBL" id="GIG79671.1"/>
    </source>
</evidence>
<dbReference type="Proteomes" id="UP000630097">
    <property type="component" value="Unassembled WGS sequence"/>
</dbReference>
<comment type="caution">
    <text evidence="4">The sequence shown here is derived from an EMBL/GenBank/DDBJ whole genome shotgun (WGS) entry which is preliminary data.</text>
</comment>
<sequence>MVVEVAVPVAVAALLGLIAGAYVRALAAGFVEEEPEDYRKERREAFAHAIRIVPLPRRPYLIEGATALAAALVTWRLHGEWLLVPFLYAVVAGVALAVIDWRTLRLPDVITLPSYPIVLVLLIPSGRLGPAVIWGLILGGAFAVLWFIRPTGLYLGDVKLAGVIGMLTGALGSQVAITAGVGGHFLGAIYVVGLLVTHRANRTTEFAFGPFMLVAALVAVLTRG</sequence>
<dbReference type="PANTHER" id="PTHR30487:SF0">
    <property type="entry name" value="PREPILIN LEADER PEPTIDASE_N-METHYLTRANSFERASE-RELATED"/>
    <property type="match status" value="1"/>
</dbReference>
<feature type="transmembrane region" description="Helical" evidence="2">
    <location>
        <begin position="83"/>
        <end position="99"/>
    </location>
</feature>
<dbReference type="GO" id="GO:0005886">
    <property type="term" value="C:plasma membrane"/>
    <property type="evidence" value="ECO:0007669"/>
    <property type="project" value="TreeGrafter"/>
</dbReference>
<evidence type="ECO:0000256" key="1">
    <source>
        <dbReference type="ARBA" id="ARBA00005801"/>
    </source>
</evidence>
<dbReference type="PANTHER" id="PTHR30487">
    <property type="entry name" value="TYPE 4 PREPILIN-LIKE PROTEINS LEADER PEPTIDE-PROCESSING ENZYME"/>
    <property type="match status" value="1"/>
</dbReference>
<name>A0A8J3M5K6_9ACTN</name>
<evidence type="ECO:0000256" key="2">
    <source>
        <dbReference type="SAM" id="Phobius"/>
    </source>
</evidence>
<dbReference type="InterPro" id="IPR050882">
    <property type="entry name" value="Prepilin_peptidase/N-MTase"/>
</dbReference>
<dbReference type="GO" id="GO:0006465">
    <property type="term" value="P:signal peptide processing"/>
    <property type="evidence" value="ECO:0007669"/>
    <property type="project" value="TreeGrafter"/>
</dbReference>
<organism evidence="4 5">
    <name type="scientific">Planotetraspora kaengkrachanensis</name>
    <dbReference type="NCBI Taxonomy" id="575193"/>
    <lineage>
        <taxon>Bacteria</taxon>
        <taxon>Bacillati</taxon>
        <taxon>Actinomycetota</taxon>
        <taxon>Actinomycetes</taxon>
        <taxon>Streptosporangiales</taxon>
        <taxon>Streptosporangiaceae</taxon>
        <taxon>Planotetraspora</taxon>
    </lineage>
</organism>
<dbReference type="RefSeq" id="WP_203883124.1">
    <property type="nucleotide sequence ID" value="NZ_BAABHH010000004.1"/>
</dbReference>
<feature type="domain" description="Prepilin type IV endopeptidase peptidase" evidence="3">
    <location>
        <begin position="90"/>
        <end position="191"/>
    </location>
</feature>
<accession>A0A8J3M5K6</accession>
<dbReference type="InterPro" id="IPR000045">
    <property type="entry name" value="Prepilin_IV_endopep_pep"/>
</dbReference>
<feature type="transmembrane region" description="Helical" evidence="2">
    <location>
        <begin position="106"/>
        <end position="125"/>
    </location>
</feature>
<keyword evidence="2" id="KW-0812">Transmembrane</keyword>
<feature type="transmembrane region" description="Helical" evidence="2">
    <location>
        <begin position="6"/>
        <end position="31"/>
    </location>
</feature>
<dbReference type="AlphaFoldDB" id="A0A8J3M5K6"/>
<keyword evidence="2" id="KW-0472">Membrane</keyword>
<protein>
    <recommendedName>
        <fullName evidence="3">Prepilin type IV endopeptidase peptidase domain-containing protein</fullName>
    </recommendedName>
</protein>
<comment type="similarity">
    <text evidence="1">Belongs to the peptidase A24 family.</text>
</comment>
<proteinExistence type="inferred from homology"/>
<feature type="transmembrane region" description="Helical" evidence="2">
    <location>
        <begin position="206"/>
        <end position="222"/>
    </location>
</feature>
<gene>
    <name evidence="4" type="ORF">Pka01_27980</name>
</gene>